<dbReference type="PANTHER" id="PTHR40661:SF3">
    <property type="entry name" value="FELS-1 PROPHAGE TRANSCRIPTIONAL REGULATOR"/>
    <property type="match status" value="1"/>
</dbReference>
<dbReference type="AlphaFoldDB" id="A0A2S0IDR3"/>
<organism evidence="5 6">
    <name type="scientific">Achromobacter spanius</name>
    <dbReference type="NCBI Taxonomy" id="217203"/>
    <lineage>
        <taxon>Bacteria</taxon>
        <taxon>Pseudomonadati</taxon>
        <taxon>Pseudomonadota</taxon>
        <taxon>Betaproteobacteria</taxon>
        <taxon>Burkholderiales</taxon>
        <taxon>Alcaligenaceae</taxon>
        <taxon>Achromobacter</taxon>
    </lineage>
</organism>
<proteinExistence type="predicted"/>
<dbReference type="InterPro" id="IPR015927">
    <property type="entry name" value="Peptidase_S24_S26A/B/C"/>
</dbReference>
<dbReference type="PANTHER" id="PTHR40661">
    <property type="match status" value="1"/>
</dbReference>
<keyword evidence="2" id="KW-0238">DNA-binding</keyword>
<dbReference type="SUPFAM" id="SSF51306">
    <property type="entry name" value="LexA/Signal peptidase"/>
    <property type="match status" value="1"/>
</dbReference>
<evidence type="ECO:0000256" key="2">
    <source>
        <dbReference type="ARBA" id="ARBA00023125"/>
    </source>
</evidence>
<evidence type="ECO:0000313" key="6">
    <source>
        <dbReference type="Proteomes" id="UP000239477"/>
    </source>
</evidence>
<dbReference type="GO" id="GO:0003677">
    <property type="term" value="F:DNA binding"/>
    <property type="evidence" value="ECO:0007669"/>
    <property type="project" value="UniProtKB-KW"/>
</dbReference>
<reference evidence="5 6" key="1">
    <citation type="submission" date="2017-09" db="EMBL/GenBank/DDBJ databases">
        <title>Genomic, metabolic, and phenotypic characteristics of bacterial isolates from the natural microbiome of the model nematode Caenorhabditis elegans.</title>
        <authorList>
            <person name="Zimmermann J."/>
            <person name="Obeng N."/>
            <person name="Yang W."/>
            <person name="Obeng O."/>
            <person name="Kissoyan K."/>
            <person name="Pees B."/>
            <person name="Dirksen P."/>
            <person name="Hoppner M."/>
            <person name="Franke A."/>
            <person name="Rosenstiel P."/>
            <person name="Leippe M."/>
            <person name="Dierking K."/>
            <person name="Kaleta C."/>
            <person name="Schulenburg H."/>
        </authorList>
    </citation>
    <scope>NUCLEOTIDE SEQUENCE [LARGE SCALE GENOMIC DNA]</scope>
    <source>
        <strain evidence="5 6">MYb73</strain>
    </source>
</reference>
<dbReference type="EMBL" id="CP023270">
    <property type="protein sequence ID" value="AVJ30183.1"/>
    <property type="molecule type" value="Genomic_DNA"/>
</dbReference>
<dbReference type="Pfam" id="PF00717">
    <property type="entry name" value="Peptidase_S24"/>
    <property type="match status" value="1"/>
</dbReference>
<gene>
    <name evidence="5" type="ORF">CLM73_25490</name>
</gene>
<name>A0A2S0IDR3_9BURK</name>
<evidence type="ECO:0000256" key="1">
    <source>
        <dbReference type="ARBA" id="ARBA00023015"/>
    </source>
</evidence>
<dbReference type="Proteomes" id="UP000239477">
    <property type="component" value="Chromosome"/>
</dbReference>
<evidence type="ECO:0000313" key="5">
    <source>
        <dbReference type="EMBL" id="AVJ30183.1"/>
    </source>
</evidence>
<protein>
    <submittedName>
        <fullName evidence="5">LexA family transcriptional repressor</fullName>
    </submittedName>
</protein>
<feature type="domain" description="Peptidase S24/S26A/S26B/S26C" evidence="4">
    <location>
        <begin position="227"/>
        <end position="350"/>
    </location>
</feature>
<dbReference type="InterPro" id="IPR039418">
    <property type="entry name" value="LexA-like"/>
</dbReference>
<dbReference type="Gene3D" id="2.10.109.10">
    <property type="entry name" value="Umud Fragment, subunit A"/>
    <property type="match status" value="1"/>
</dbReference>
<keyword evidence="1" id="KW-0805">Transcription regulation</keyword>
<keyword evidence="3" id="KW-0804">Transcription</keyword>
<accession>A0A2S0IDR3</accession>
<dbReference type="OrthoDB" id="5959816at2"/>
<evidence type="ECO:0000256" key="3">
    <source>
        <dbReference type="ARBA" id="ARBA00023163"/>
    </source>
</evidence>
<dbReference type="InterPro" id="IPR036286">
    <property type="entry name" value="LexA/Signal_pep-like_sf"/>
</dbReference>
<dbReference type="RefSeq" id="WP_105240809.1">
    <property type="nucleotide sequence ID" value="NZ_CP023270.1"/>
</dbReference>
<sequence>MTFQERIKQAFEEEAARRADAGEPRLTKTDIWKAADASSGAATHWFNGSNGMDMATCMKVAPLLKVNAQWLYDGTGPKRNRPDGSAEVPAIPPTAPWPFPEISEQDVRALPPAQLNALQGALALAIAQLKLGIKVSHQAPVTANVIPLRAHKPGGLVDMDHADDPFPMRIAGLPPAPWEGGHTTFQAERNPKIRISTQTGVTANAGPGEPHAANDRFEKVPELAEVRLAAGDGIENHSEDQTGMIQFRRSFLKAVGADNGKARVVYAKGDSMEPVIRDGAALLVVPNENLTLQDVASGGVYAINYDGKMLVKTVTRDKLTGRWVARSFNPAYYDIPLENGHPVRVLGQVVWAGAKLRDDEAGQWVRS</sequence>
<dbReference type="CDD" id="cd06529">
    <property type="entry name" value="S24_LexA-like"/>
    <property type="match status" value="1"/>
</dbReference>
<evidence type="ECO:0000259" key="4">
    <source>
        <dbReference type="Pfam" id="PF00717"/>
    </source>
</evidence>
<keyword evidence="6" id="KW-1185">Reference proteome</keyword>